<dbReference type="Gene3D" id="2.10.260.10">
    <property type="match status" value="1"/>
</dbReference>
<keyword evidence="3" id="KW-1185">Reference proteome</keyword>
<dbReference type="Pfam" id="PF04014">
    <property type="entry name" value="MazE_antitoxin"/>
    <property type="match status" value="1"/>
</dbReference>
<dbReference type="InterPro" id="IPR037914">
    <property type="entry name" value="SpoVT-AbrB_sf"/>
</dbReference>
<evidence type="ECO:0000313" key="3">
    <source>
        <dbReference type="Proteomes" id="UP001302059"/>
    </source>
</evidence>
<evidence type="ECO:0000313" key="2">
    <source>
        <dbReference type="EMBL" id="MDL2345181.1"/>
    </source>
</evidence>
<evidence type="ECO:0000259" key="1">
    <source>
        <dbReference type="SMART" id="SM00966"/>
    </source>
</evidence>
<accession>A0ABT7JJF1</accession>
<dbReference type="NCBIfam" id="TIGR01439">
    <property type="entry name" value="lp_hng_hel_AbrB"/>
    <property type="match status" value="1"/>
</dbReference>
<comment type="caution">
    <text evidence="2">The sequence shown here is derived from an EMBL/GenBank/DDBJ whole genome shotgun (WGS) entry which is preliminary data.</text>
</comment>
<reference evidence="2 3" key="1">
    <citation type="submission" date="2023-05" db="EMBL/GenBank/DDBJ databases">
        <authorList>
            <person name="Gao F."/>
        </authorList>
    </citation>
    <scope>NUCLEOTIDE SEQUENCE [LARGE SCALE GENOMIC DNA]</scope>
    <source>
        <strain evidence="2 3">MIMF12</strain>
    </source>
</reference>
<dbReference type="SMART" id="SM00966">
    <property type="entry name" value="SpoVT_AbrB"/>
    <property type="match status" value="1"/>
</dbReference>
<feature type="domain" description="SpoVT-AbrB" evidence="1">
    <location>
        <begin position="6"/>
        <end position="51"/>
    </location>
</feature>
<dbReference type="InterPro" id="IPR007159">
    <property type="entry name" value="SpoVT-AbrB_dom"/>
</dbReference>
<dbReference type="EMBL" id="JASNGB010000160">
    <property type="protein sequence ID" value="MDL2345181.1"/>
    <property type="molecule type" value="Genomic_DNA"/>
</dbReference>
<sequence length="113" mass="12436">MRKKTATVSSKGQVVLPREVRERLGVGKGDEIEFVMDDQGIHVRPSRGKDNPFLAWVGAAPLPEGYTTEDFIRETRHEGLSDEELRLLRSGPGARITRVGEVLEGAGARDGRP</sequence>
<organism evidence="2 3">
    <name type="scientific">Deinococcus rhizophilus</name>
    <dbReference type="NCBI Taxonomy" id="3049544"/>
    <lineage>
        <taxon>Bacteria</taxon>
        <taxon>Thermotogati</taxon>
        <taxon>Deinococcota</taxon>
        <taxon>Deinococci</taxon>
        <taxon>Deinococcales</taxon>
        <taxon>Deinococcaceae</taxon>
        <taxon>Deinococcus</taxon>
    </lineage>
</organism>
<gene>
    <name evidence="2" type="ORF">QOL99_13615</name>
</gene>
<proteinExistence type="predicted"/>
<dbReference type="Proteomes" id="UP001302059">
    <property type="component" value="Unassembled WGS sequence"/>
</dbReference>
<protein>
    <submittedName>
        <fullName evidence="2">AbrB/MazE/SpoVT family DNA-binding domain-containing protein</fullName>
    </submittedName>
</protein>
<keyword evidence="2" id="KW-0238">DNA-binding</keyword>
<name>A0ABT7JJF1_9DEIO</name>
<dbReference type="RefSeq" id="WP_285524605.1">
    <property type="nucleotide sequence ID" value="NZ_JASNGB010000160.1"/>
</dbReference>
<dbReference type="SUPFAM" id="SSF89447">
    <property type="entry name" value="AbrB/MazE/MraZ-like"/>
    <property type="match status" value="1"/>
</dbReference>
<dbReference type="GO" id="GO:0003677">
    <property type="term" value="F:DNA binding"/>
    <property type="evidence" value="ECO:0007669"/>
    <property type="project" value="UniProtKB-KW"/>
</dbReference>